<dbReference type="Pfam" id="PF00196">
    <property type="entry name" value="GerE"/>
    <property type="match status" value="1"/>
</dbReference>
<dbReference type="PRINTS" id="PR00038">
    <property type="entry name" value="HTHLUXR"/>
</dbReference>
<sequence length="177" mass="18969">MPYVEVAVRPAAGAVALRQPATAPAVPVVPAARINPRRLCAEYRLNVIPVADRGRGEPAAPGGTAPRYAPAPPTPREPTVSLSQRQHEVMALVSSGVRNAEIAARLRLREKTVKNHINRIFRTLGADSRVEAVLIWQAQQPQVFRPAEPQVSRPAGVGRPVLPRAARAVSVSGVRVS</sequence>
<feature type="domain" description="HTH luxR-type" evidence="5">
    <location>
        <begin position="75"/>
        <end position="140"/>
    </location>
</feature>
<dbReference type="EMBL" id="JADPRT010000006">
    <property type="protein sequence ID" value="MBF9069553.1"/>
    <property type="molecule type" value="Genomic_DNA"/>
</dbReference>
<feature type="compositionally biased region" description="Low complexity" evidence="4">
    <location>
        <begin position="58"/>
        <end position="68"/>
    </location>
</feature>
<dbReference type="Proteomes" id="UP000657385">
    <property type="component" value="Unassembled WGS sequence"/>
</dbReference>
<keyword evidence="3" id="KW-0804">Transcription</keyword>
<name>A0A931B3D6_9ACTN</name>
<evidence type="ECO:0000256" key="2">
    <source>
        <dbReference type="ARBA" id="ARBA00023125"/>
    </source>
</evidence>
<dbReference type="InterPro" id="IPR016032">
    <property type="entry name" value="Sig_transdc_resp-reg_C-effctor"/>
</dbReference>
<dbReference type="PANTHER" id="PTHR44688:SF16">
    <property type="entry name" value="DNA-BINDING TRANSCRIPTIONAL ACTIVATOR DEVR_DOSR"/>
    <property type="match status" value="1"/>
</dbReference>
<dbReference type="GO" id="GO:0006355">
    <property type="term" value="P:regulation of DNA-templated transcription"/>
    <property type="evidence" value="ECO:0007669"/>
    <property type="project" value="InterPro"/>
</dbReference>
<dbReference type="CDD" id="cd06170">
    <property type="entry name" value="LuxR_C_like"/>
    <property type="match status" value="1"/>
</dbReference>
<dbReference type="Gene3D" id="1.10.10.10">
    <property type="entry name" value="Winged helix-like DNA-binding domain superfamily/Winged helix DNA-binding domain"/>
    <property type="match status" value="1"/>
</dbReference>
<accession>A0A931B3D6</accession>
<proteinExistence type="predicted"/>
<reference evidence="6" key="1">
    <citation type="submission" date="2020-11" db="EMBL/GenBank/DDBJ databases">
        <title>Isolation and identification of active actinomycetes.</title>
        <authorList>
            <person name="Yu B."/>
        </authorList>
    </citation>
    <scope>NUCLEOTIDE SEQUENCE</scope>
    <source>
        <strain evidence="6">NEAU-YB345</strain>
    </source>
</reference>
<dbReference type="AlphaFoldDB" id="A0A931B3D6"/>
<keyword evidence="1" id="KW-0805">Transcription regulation</keyword>
<evidence type="ECO:0000256" key="1">
    <source>
        <dbReference type="ARBA" id="ARBA00023015"/>
    </source>
</evidence>
<keyword evidence="2" id="KW-0238">DNA-binding</keyword>
<evidence type="ECO:0000313" key="7">
    <source>
        <dbReference type="Proteomes" id="UP000657385"/>
    </source>
</evidence>
<gene>
    <name evidence="6" type="ORF">I2501_16130</name>
</gene>
<evidence type="ECO:0000259" key="5">
    <source>
        <dbReference type="PROSITE" id="PS50043"/>
    </source>
</evidence>
<evidence type="ECO:0000256" key="3">
    <source>
        <dbReference type="ARBA" id="ARBA00023163"/>
    </source>
</evidence>
<dbReference type="SMART" id="SM00421">
    <property type="entry name" value="HTH_LUXR"/>
    <property type="match status" value="1"/>
</dbReference>
<feature type="region of interest" description="Disordered" evidence="4">
    <location>
        <begin position="52"/>
        <end position="79"/>
    </location>
</feature>
<dbReference type="InterPro" id="IPR036388">
    <property type="entry name" value="WH-like_DNA-bd_sf"/>
</dbReference>
<evidence type="ECO:0000256" key="4">
    <source>
        <dbReference type="SAM" id="MobiDB-lite"/>
    </source>
</evidence>
<organism evidence="6 7">
    <name type="scientific">Streptacidiphilus fuscans</name>
    <dbReference type="NCBI Taxonomy" id="2789292"/>
    <lineage>
        <taxon>Bacteria</taxon>
        <taxon>Bacillati</taxon>
        <taxon>Actinomycetota</taxon>
        <taxon>Actinomycetes</taxon>
        <taxon>Kitasatosporales</taxon>
        <taxon>Streptomycetaceae</taxon>
        <taxon>Streptacidiphilus</taxon>
    </lineage>
</organism>
<dbReference type="PANTHER" id="PTHR44688">
    <property type="entry name" value="DNA-BINDING TRANSCRIPTIONAL ACTIVATOR DEVR_DOSR"/>
    <property type="match status" value="1"/>
</dbReference>
<dbReference type="PROSITE" id="PS50043">
    <property type="entry name" value="HTH_LUXR_2"/>
    <property type="match status" value="1"/>
</dbReference>
<keyword evidence="7" id="KW-1185">Reference proteome</keyword>
<dbReference type="GO" id="GO:0003677">
    <property type="term" value="F:DNA binding"/>
    <property type="evidence" value="ECO:0007669"/>
    <property type="project" value="UniProtKB-KW"/>
</dbReference>
<protein>
    <submittedName>
        <fullName evidence="6">Helix-turn-helix transcriptional regulator</fullName>
    </submittedName>
</protein>
<comment type="caution">
    <text evidence="6">The sequence shown here is derived from an EMBL/GenBank/DDBJ whole genome shotgun (WGS) entry which is preliminary data.</text>
</comment>
<evidence type="ECO:0000313" key="6">
    <source>
        <dbReference type="EMBL" id="MBF9069553.1"/>
    </source>
</evidence>
<dbReference type="InterPro" id="IPR000792">
    <property type="entry name" value="Tscrpt_reg_LuxR_C"/>
</dbReference>
<dbReference type="SUPFAM" id="SSF46894">
    <property type="entry name" value="C-terminal effector domain of the bipartite response regulators"/>
    <property type="match status" value="1"/>
</dbReference>